<dbReference type="InterPro" id="IPR025336">
    <property type="entry name" value="SCO4226-like"/>
</dbReference>
<proteinExistence type="predicted"/>
<reference evidence="2" key="1">
    <citation type="submission" date="2023-12" db="EMBL/GenBank/DDBJ databases">
        <title>Novel species in genus Nocardioides.</title>
        <authorList>
            <person name="Zhou H."/>
        </authorList>
    </citation>
    <scope>NUCLEOTIDE SEQUENCE [LARGE SCALE GENOMIC DNA]</scope>
    <source>
        <strain evidence="2">HM61</strain>
    </source>
</reference>
<name>A0ABZ0ZNQ5_9ACTN</name>
<evidence type="ECO:0000313" key="1">
    <source>
        <dbReference type="EMBL" id="WQQ25944.1"/>
    </source>
</evidence>
<protein>
    <submittedName>
        <fullName evidence="1">DUF4242 domain-containing protein</fullName>
    </submittedName>
</protein>
<sequence length="90" mass="9641">MPKYVIERELPGAGQLSADELHAISGKSNAVLAGMAPRAQWLHSYVTTDKIYCVYVAEDEAAVLEHAENGGFPANVISRVSTVIDPVTAE</sequence>
<accession>A0ABZ0ZNQ5</accession>
<gene>
    <name evidence="1" type="ORF">SHK19_18495</name>
</gene>
<evidence type="ECO:0000313" key="2">
    <source>
        <dbReference type="Proteomes" id="UP001327225"/>
    </source>
</evidence>
<dbReference type="EMBL" id="CP141059">
    <property type="protein sequence ID" value="WQQ25944.1"/>
    <property type="molecule type" value="Genomic_DNA"/>
</dbReference>
<keyword evidence="2" id="KW-1185">Reference proteome</keyword>
<dbReference type="Proteomes" id="UP001327225">
    <property type="component" value="Chromosome"/>
</dbReference>
<dbReference type="Pfam" id="PF14026">
    <property type="entry name" value="SCO4226-like"/>
    <property type="match status" value="1"/>
</dbReference>
<dbReference type="RefSeq" id="WP_322454932.1">
    <property type="nucleotide sequence ID" value="NZ_CP141059.1"/>
</dbReference>
<organism evidence="1 2">
    <name type="scientific">Nocardioides bizhenqiangii</name>
    <dbReference type="NCBI Taxonomy" id="3095076"/>
    <lineage>
        <taxon>Bacteria</taxon>
        <taxon>Bacillati</taxon>
        <taxon>Actinomycetota</taxon>
        <taxon>Actinomycetes</taxon>
        <taxon>Propionibacteriales</taxon>
        <taxon>Nocardioidaceae</taxon>
        <taxon>Nocardioides</taxon>
    </lineage>
</organism>